<dbReference type="PANTHER" id="PTHR13847">
    <property type="entry name" value="SARCOSINE DEHYDROGENASE-RELATED"/>
    <property type="match status" value="1"/>
</dbReference>
<dbReference type="InterPro" id="IPR036188">
    <property type="entry name" value="FAD/NAD-bd_sf"/>
</dbReference>
<dbReference type="Gene3D" id="3.50.50.60">
    <property type="entry name" value="FAD/NAD(P)-binding domain"/>
    <property type="match status" value="1"/>
</dbReference>
<dbReference type="AlphaFoldDB" id="A0A8J4A6T1"/>
<proteinExistence type="inferred from homology"/>
<reference evidence="7" key="1">
    <citation type="journal article" date="2021" name="Int. J. Syst. Evol. Microbiol.">
        <title>Actinocatenispora comari sp. nov., an endophytic actinomycete isolated from aerial parts of Comarum salesowianum.</title>
        <authorList>
            <person name="Oyunbileg N."/>
            <person name="Iizaka Y."/>
            <person name="Hamada M."/>
            <person name="Davaapurev B.O."/>
            <person name="Fukumoto A."/>
            <person name="Tsetseg B."/>
            <person name="Kato F."/>
            <person name="Tamura T."/>
            <person name="Batkhuu J."/>
            <person name="Anzai Y."/>
        </authorList>
    </citation>
    <scope>NUCLEOTIDE SEQUENCE [LARGE SCALE GENOMIC DNA]</scope>
    <source>
        <strain evidence="7">NUM-2625</strain>
    </source>
</reference>
<sequence>MSEHIVVVGGGIVGSAAAYRLARRGLRVTLVDRADTGHATAAGAGIVAPATAFTTPAAWYPLAFQAVAFYQELVAALRDDGITDTGYSVTGGLFIATDETERQRLTEVHRLIDERRLAGVANIGELTMVDPQQTHEMFPPLAPDTVALHLSAAGHVNGRVIRTAMQQATLRRGGTVTQGRAELALDGNHCTGVRIDGELLGADAVILATGAWQDAWPTQLGVKLPIRPQRGQILHLDVAEDTTRWPVVVSFNDPYMVTFGPHRIVSGATREDGTGFDYRITAEGQAELLRKTLARAPGLGPATVVETRIGFRPFSPDRLPVLGAAPEHPEVWFANGLGSSGLMMGPYAGSIVADMATNDEPPLDMKPYAPTRFAG</sequence>
<comment type="cofactor">
    <cofactor evidence="1">
        <name>FAD</name>
        <dbReference type="ChEBI" id="CHEBI:57692"/>
    </cofactor>
</comment>
<dbReference type="Pfam" id="PF01266">
    <property type="entry name" value="DAO"/>
    <property type="match status" value="1"/>
</dbReference>
<dbReference type="SUPFAM" id="SSF54373">
    <property type="entry name" value="FAD-linked reductases, C-terminal domain"/>
    <property type="match status" value="1"/>
</dbReference>
<dbReference type="GO" id="GO:0016491">
    <property type="term" value="F:oxidoreductase activity"/>
    <property type="evidence" value="ECO:0007669"/>
    <property type="project" value="UniProtKB-KW"/>
</dbReference>
<evidence type="ECO:0000259" key="5">
    <source>
        <dbReference type="Pfam" id="PF01266"/>
    </source>
</evidence>
<dbReference type="Gene3D" id="3.30.9.10">
    <property type="entry name" value="D-Amino Acid Oxidase, subunit A, domain 2"/>
    <property type="match status" value="1"/>
</dbReference>
<evidence type="ECO:0000313" key="7">
    <source>
        <dbReference type="Proteomes" id="UP000614996"/>
    </source>
</evidence>
<comment type="similarity">
    <text evidence="2">Belongs to the DadA oxidoreductase family.</text>
</comment>
<feature type="domain" description="FAD dependent oxidoreductase" evidence="5">
    <location>
        <begin position="5"/>
        <end position="355"/>
    </location>
</feature>
<dbReference type="EMBL" id="BOPO01000006">
    <property type="protein sequence ID" value="GIL25333.1"/>
    <property type="molecule type" value="Genomic_DNA"/>
</dbReference>
<evidence type="ECO:0000256" key="3">
    <source>
        <dbReference type="ARBA" id="ARBA00022630"/>
    </source>
</evidence>
<organism evidence="6 7">
    <name type="scientific">Actinocatenispora comari</name>
    <dbReference type="NCBI Taxonomy" id="2807577"/>
    <lineage>
        <taxon>Bacteria</taxon>
        <taxon>Bacillati</taxon>
        <taxon>Actinomycetota</taxon>
        <taxon>Actinomycetes</taxon>
        <taxon>Micromonosporales</taxon>
        <taxon>Micromonosporaceae</taxon>
        <taxon>Actinocatenispora</taxon>
    </lineage>
</organism>
<name>A0A8J4A6T1_9ACTN</name>
<dbReference type="GO" id="GO:0005737">
    <property type="term" value="C:cytoplasm"/>
    <property type="evidence" value="ECO:0007669"/>
    <property type="project" value="TreeGrafter"/>
</dbReference>
<evidence type="ECO:0000256" key="1">
    <source>
        <dbReference type="ARBA" id="ARBA00001974"/>
    </source>
</evidence>
<evidence type="ECO:0000313" key="6">
    <source>
        <dbReference type="EMBL" id="GIL25333.1"/>
    </source>
</evidence>
<keyword evidence="3" id="KW-0285">Flavoprotein</keyword>
<dbReference type="SUPFAM" id="SSF51905">
    <property type="entry name" value="FAD/NAD(P)-binding domain"/>
    <property type="match status" value="1"/>
</dbReference>
<dbReference type="InterPro" id="IPR006076">
    <property type="entry name" value="FAD-dep_OxRdtase"/>
</dbReference>
<dbReference type="RefSeq" id="WP_207122964.1">
    <property type="nucleotide sequence ID" value="NZ_BOPO01000006.1"/>
</dbReference>
<evidence type="ECO:0000256" key="4">
    <source>
        <dbReference type="ARBA" id="ARBA00023002"/>
    </source>
</evidence>
<gene>
    <name evidence="6" type="ORF">NUM_05880</name>
</gene>
<protein>
    <submittedName>
        <fullName evidence="6">Oxidoreductase</fullName>
    </submittedName>
</protein>
<comment type="caution">
    <text evidence="6">The sequence shown here is derived from an EMBL/GenBank/DDBJ whole genome shotgun (WGS) entry which is preliminary data.</text>
</comment>
<evidence type="ECO:0000256" key="2">
    <source>
        <dbReference type="ARBA" id="ARBA00009410"/>
    </source>
</evidence>
<keyword evidence="7" id="KW-1185">Reference proteome</keyword>
<keyword evidence="4" id="KW-0560">Oxidoreductase</keyword>
<accession>A0A8J4A6T1</accession>
<dbReference type="PANTHER" id="PTHR13847:SF286">
    <property type="entry name" value="D-AMINO ACID DEHYDROGENASE"/>
    <property type="match status" value="1"/>
</dbReference>
<dbReference type="Proteomes" id="UP000614996">
    <property type="component" value="Unassembled WGS sequence"/>
</dbReference>